<evidence type="ECO:0000313" key="2">
    <source>
        <dbReference type="EMBL" id="BBZ09570.1"/>
    </source>
</evidence>
<dbReference type="Proteomes" id="UP000467201">
    <property type="component" value="Chromosome"/>
</dbReference>
<reference evidence="2 3" key="1">
    <citation type="journal article" date="2019" name="Emerg. Microbes Infect.">
        <title>Comprehensive subspecies identification of 175 nontuberculous mycobacteria species based on 7547 genomic profiles.</title>
        <authorList>
            <person name="Matsumoto Y."/>
            <person name="Kinjo T."/>
            <person name="Motooka D."/>
            <person name="Nabeya D."/>
            <person name="Jung N."/>
            <person name="Uechi K."/>
            <person name="Horii T."/>
            <person name="Iida T."/>
            <person name="Fujita J."/>
            <person name="Nakamura S."/>
        </authorList>
    </citation>
    <scope>NUCLEOTIDE SEQUENCE [LARGE SCALE GENOMIC DNA]</scope>
    <source>
        <strain evidence="2 3">JCM 12405</strain>
    </source>
</reference>
<feature type="domain" description="DUF4440" evidence="1">
    <location>
        <begin position="167"/>
        <end position="270"/>
    </location>
</feature>
<dbReference type="SUPFAM" id="SSF54427">
    <property type="entry name" value="NTF2-like"/>
    <property type="match status" value="1"/>
</dbReference>
<proteinExistence type="predicted"/>
<accession>A0A7I7VXE1</accession>
<dbReference type="KEGG" id="mdr:MDOR_37390"/>
<evidence type="ECO:0000313" key="3">
    <source>
        <dbReference type="Proteomes" id="UP000467201"/>
    </source>
</evidence>
<evidence type="ECO:0000259" key="1">
    <source>
        <dbReference type="Pfam" id="PF14534"/>
    </source>
</evidence>
<dbReference type="InterPro" id="IPR027843">
    <property type="entry name" value="DUF4440"/>
</dbReference>
<organism evidence="2 3">
    <name type="scientific">Mycolicibacterium doricum</name>
    <dbReference type="NCBI Taxonomy" id="126673"/>
    <lineage>
        <taxon>Bacteria</taxon>
        <taxon>Bacillati</taxon>
        <taxon>Actinomycetota</taxon>
        <taxon>Actinomycetes</taxon>
        <taxon>Mycobacteriales</taxon>
        <taxon>Mycobacteriaceae</taxon>
        <taxon>Mycolicibacterium</taxon>
    </lineage>
</organism>
<dbReference type="Gene3D" id="3.10.450.50">
    <property type="match status" value="1"/>
</dbReference>
<gene>
    <name evidence="2" type="ORF">MDOR_37390</name>
</gene>
<dbReference type="SUPFAM" id="SSF54909">
    <property type="entry name" value="Dimeric alpha+beta barrel"/>
    <property type="match status" value="1"/>
</dbReference>
<name>A0A7I7VXE1_9MYCO</name>
<dbReference type="InterPro" id="IPR011008">
    <property type="entry name" value="Dimeric_a/b-barrel"/>
</dbReference>
<dbReference type="Gene3D" id="3.30.70.100">
    <property type="match status" value="1"/>
</dbReference>
<dbReference type="RefSeq" id="WP_085192287.1">
    <property type="nucleotide sequence ID" value="NZ_AP022605.1"/>
</dbReference>
<sequence>MTARLHEDDGSATAAPVTVLVEFAVDGTLEETQSLALRVAGAIKETISGRAGFESAALMVSTDGRRMVNVAQWASEDAWRAATDDSDGRHAPTDRAADRDWLSRRSDDEPVAKLLSEGGATLDRVAVFRQVVAVDRRSAWPAPASTSTDVKRPVLHRDDAEAHAAVQHLVSRLQDGLDTADADVYDETFAADVLWGTPRGEVVDGVDVLLPIHRRLMAAQTAPASTFELVSWRSPAPGVAVAQIRRRADAGAQFSEVAVYTLVRHDQRWWVSAAQNTPVLDEDAGARPNR</sequence>
<protein>
    <recommendedName>
        <fullName evidence="1">DUF4440 domain-containing protein</fullName>
    </recommendedName>
</protein>
<dbReference type="InterPro" id="IPR032710">
    <property type="entry name" value="NTF2-like_dom_sf"/>
</dbReference>
<dbReference type="OrthoDB" id="2887901at2"/>
<dbReference type="Pfam" id="PF14534">
    <property type="entry name" value="DUF4440"/>
    <property type="match status" value="1"/>
</dbReference>
<dbReference type="AlphaFoldDB" id="A0A7I7VXE1"/>
<dbReference type="EMBL" id="AP022605">
    <property type="protein sequence ID" value="BBZ09570.1"/>
    <property type="molecule type" value="Genomic_DNA"/>
</dbReference>